<evidence type="ECO:0000256" key="1">
    <source>
        <dbReference type="SAM" id="MobiDB-lite"/>
    </source>
</evidence>
<sequence length="212" mass="23416">MGIFGLEHLRHKSPSGIQLDQLALADTSTGLTNNSVQILNNTNSTKVPVHIQATPMSKHNADRQLPFRKLYPQPPPAPSSSHASTFTSEADSFDDHLHTHPDALGQRTFLLQPSIESLQTASRNSRLAANGVGPDIDPQLPVQPSSPPTQAHLALKRSWGYLVRKYDGLQFFVSRKCGQVREKMKGEIWRGRWSGGMWRVSSVTEMVQCQGA</sequence>
<evidence type="ECO:0000313" key="2">
    <source>
        <dbReference type="EMBL" id="KAF2766802.1"/>
    </source>
</evidence>
<keyword evidence="3" id="KW-1185">Reference proteome</keyword>
<proteinExistence type="predicted"/>
<dbReference type="Proteomes" id="UP000799436">
    <property type="component" value="Unassembled WGS sequence"/>
</dbReference>
<feature type="region of interest" description="Disordered" evidence="1">
    <location>
        <begin position="72"/>
        <end position="96"/>
    </location>
</feature>
<dbReference type="AlphaFoldDB" id="A0A6G1L2I1"/>
<protein>
    <submittedName>
        <fullName evidence="2">Uncharacterized protein</fullName>
    </submittedName>
</protein>
<evidence type="ECO:0000313" key="3">
    <source>
        <dbReference type="Proteomes" id="UP000799436"/>
    </source>
</evidence>
<reference evidence="2" key="1">
    <citation type="journal article" date="2020" name="Stud. Mycol.">
        <title>101 Dothideomycetes genomes: a test case for predicting lifestyles and emergence of pathogens.</title>
        <authorList>
            <person name="Haridas S."/>
            <person name="Albert R."/>
            <person name="Binder M."/>
            <person name="Bloem J."/>
            <person name="Labutti K."/>
            <person name="Salamov A."/>
            <person name="Andreopoulos B."/>
            <person name="Baker S."/>
            <person name="Barry K."/>
            <person name="Bills G."/>
            <person name="Bluhm B."/>
            <person name="Cannon C."/>
            <person name="Castanera R."/>
            <person name="Culley D."/>
            <person name="Daum C."/>
            <person name="Ezra D."/>
            <person name="Gonzalez J."/>
            <person name="Henrissat B."/>
            <person name="Kuo A."/>
            <person name="Liang C."/>
            <person name="Lipzen A."/>
            <person name="Lutzoni F."/>
            <person name="Magnuson J."/>
            <person name="Mondo S."/>
            <person name="Nolan M."/>
            <person name="Ohm R."/>
            <person name="Pangilinan J."/>
            <person name="Park H.-J."/>
            <person name="Ramirez L."/>
            <person name="Alfaro M."/>
            <person name="Sun H."/>
            <person name="Tritt A."/>
            <person name="Yoshinaga Y."/>
            <person name="Zwiers L.-H."/>
            <person name="Turgeon B."/>
            <person name="Goodwin S."/>
            <person name="Spatafora J."/>
            <person name="Crous P."/>
            <person name="Grigoriev I."/>
        </authorList>
    </citation>
    <scope>NUCLEOTIDE SEQUENCE</scope>
    <source>
        <strain evidence="2">CBS 116005</strain>
    </source>
</reference>
<name>A0A6G1L2I1_9PEZI</name>
<organism evidence="2 3">
    <name type="scientific">Teratosphaeria nubilosa</name>
    <dbReference type="NCBI Taxonomy" id="161662"/>
    <lineage>
        <taxon>Eukaryota</taxon>
        <taxon>Fungi</taxon>
        <taxon>Dikarya</taxon>
        <taxon>Ascomycota</taxon>
        <taxon>Pezizomycotina</taxon>
        <taxon>Dothideomycetes</taxon>
        <taxon>Dothideomycetidae</taxon>
        <taxon>Mycosphaerellales</taxon>
        <taxon>Teratosphaeriaceae</taxon>
        <taxon>Teratosphaeria</taxon>
    </lineage>
</organism>
<feature type="compositionally biased region" description="Low complexity" evidence="1">
    <location>
        <begin position="79"/>
        <end position="88"/>
    </location>
</feature>
<gene>
    <name evidence="2" type="ORF">EJ03DRAFT_376732</name>
</gene>
<accession>A0A6G1L2I1</accession>
<dbReference type="EMBL" id="ML995866">
    <property type="protein sequence ID" value="KAF2766802.1"/>
    <property type="molecule type" value="Genomic_DNA"/>
</dbReference>